<reference evidence="9 10" key="1">
    <citation type="journal article" date="2024" name="Nat. Commun.">
        <title>Phylogenomics reveals the evolutionary origins of lichenization in chlorophyte algae.</title>
        <authorList>
            <person name="Puginier C."/>
            <person name="Libourel C."/>
            <person name="Otte J."/>
            <person name="Skaloud P."/>
            <person name="Haon M."/>
            <person name="Grisel S."/>
            <person name="Petersen M."/>
            <person name="Berrin J.G."/>
            <person name="Delaux P.M."/>
            <person name="Dal Grande F."/>
            <person name="Keller J."/>
        </authorList>
    </citation>
    <scope>NUCLEOTIDE SEQUENCE [LARGE SCALE GENOMIC DNA]</scope>
    <source>
        <strain evidence="9 10">SAG 2036</strain>
    </source>
</reference>
<keyword evidence="6" id="KW-0067">ATP-binding</keyword>
<feature type="compositionally biased region" description="Polar residues" evidence="7">
    <location>
        <begin position="536"/>
        <end position="547"/>
    </location>
</feature>
<evidence type="ECO:0000256" key="2">
    <source>
        <dbReference type="ARBA" id="ARBA00012169"/>
    </source>
</evidence>
<dbReference type="AlphaFoldDB" id="A0AAW1PL03"/>
<name>A0AAW1PL03_9CHLO</name>
<comment type="caution">
    <text evidence="9">The sequence shown here is derived from an EMBL/GenBank/DDBJ whole genome shotgun (WGS) entry which is preliminary data.</text>
</comment>
<dbReference type="Pfam" id="PF00454">
    <property type="entry name" value="PI3_PI4_kinase"/>
    <property type="match status" value="1"/>
</dbReference>
<evidence type="ECO:0000256" key="1">
    <source>
        <dbReference type="ARBA" id="ARBA00008941"/>
    </source>
</evidence>
<sequence>MDPYHFDLLAAPHSATQQHGFHIKEGWGIGHSISSSVPSSQPEKREVGFKGLLDVCMRASMTPVHKSLHFPVNGHVEVVGTAHSTPSVRRLVKSVVQGMRACQEPEASSEGLGGTYFFKNDEGRNVAIMKPCDEEPLAPNNPKGFVGRALGDPGLKPAVRVGEAAMREVAAYLLDHDHFANVPCTVLVRLTHPIFNVAAEGPTASAAPSPPASGEAAGSHKSSTTAMGMRTAFSGDLEQMQSAAAKGPPAKLGSLQEFVAHSGDSSERGASCFTTRDVHAIGILDLRLLNTDRHAGNLLCVQPSRESEPGAMGALGRLDWGKVALKPIDHGFCLPEALEPPFFEWLHWPQAMIPFDEEELAYIAKLDPEADCELLRRELPWLRDECLRTLSVATTVLKAGAAAGLSLSEIGSVFSRPLVGMDEEPSELEKLCILAHAEALGMAHKPGMGKCPLGASWYDGCSEDDGDRLAAYGSSETGVLVNVQEEDCEDDMQFDLDEDSDALSDTGPSPKHAHAHMLGMPLHARASAAQLPVSAVSPTSMSPTSPQRIRGGGFGQPPLHPRRSTCSSTRSQTSSSTMDGASTIGPRGSVDSEVSREASADFAAAQLGRKLSLDEGGSSPEGPSSLGPKSLASGMCLRPGGQASRQRAMYV</sequence>
<gene>
    <name evidence="9" type="ORF">WJX73_000689</name>
</gene>
<evidence type="ECO:0000313" key="10">
    <source>
        <dbReference type="Proteomes" id="UP001465755"/>
    </source>
</evidence>
<dbReference type="PANTHER" id="PTHR45800">
    <property type="entry name" value="PHOSPHATIDYLINOSITOL 4-KINASE GAMMA"/>
    <property type="match status" value="1"/>
</dbReference>
<evidence type="ECO:0000256" key="5">
    <source>
        <dbReference type="ARBA" id="ARBA00022777"/>
    </source>
</evidence>
<dbReference type="GO" id="GO:0004430">
    <property type="term" value="F:1-phosphatidylinositol 4-kinase activity"/>
    <property type="evidence" value="ECO:0007669"/>
    <property type="project" value="UniProtKB-EC"/>
</dbReference>
<evidence type="ECO:0000313" key="9">
    <source>
        <dbReference type="EMBL" id="KAK9810558.1"/>
    </source>
</evidence>
<feature type="domain" description="PI3K/PI4K catalytic" evidence="8">
    <location>
        <begin position="102"/>
        <end position="444"/>
    </location>
</feature>
<dbReference type="InterPro" id="IPR044571">
    <property type="entry name" value="P4KG1-8"/>
</dbReference>
<organism evidence="9 10">
    <name type="scientific">Symbiochloris irregularis</name>
    <dbReference type="NCBI Taxonomy" id="706552"/>
    <lineage>
        <taxon>Eukaryota</taxon>
        <taxon>Viridiplantae</taxon>
        <taxon>Chlorophyta</taxon>
        <taxon>core chlorophytes</taxon>
        <taxon>Trebouxiophyceae</taxon>
        <taxon>Trebouxiales</taxon>
        <taxon>Trebouxiaceae</taxon>
        <taxon>Symbiochloris</taxon>
    </lineage>
</organism>
<evidence type="ECO:0000259" key="8">
    <source>
        <dbReference type="PROSITE" id="PS50290"/>
    </source>
</evidence>
<feature type="compositionally biased region" description="Low complexity" evidence="7">
    <location>
        <begin position="202"/>
        <end position="219"/>
    </location>
</feature>
<feature type="region of interest" description="Disordered" evidence="7">
    <location>
        <begin position="530"/>
        <end position="651"/>
    </location>
</feature>
<accession>A0AAW1PL03</accession>
<evidence type="ECO:0000256" key="7">
    <source>
        <dbReference type="SAM" id="MobiDB-lite"/>
    </source>
</evidence>
<feature type="compositionally biased region" description="Low complexity" evidence="7">
    <location>
        <begin position="614"/>
        <end position="631"/>
    </location>
</feature>
<feature type="region of interest" description="Disordered" evidence="7">
    <location>
        <begin position="202"/>
        <end position="224"/>
    </location>
</feature>
<proteinExistence type="inferred from homology"/>
<dbReference type="InterPro" id="IPR000403">
    <property type="entry name" value="PI3/4_kinase_cat_dom"/>
</dbReference>
<dbReference type="EC" id="2.7.1.67" evidence="2"/>
<dbReference type="GO" id="GO:0005524">
    <property type="term" value="F:ATP binding"/>
    <property type="evidence" value="ECO:0007669"/>
    <property type="project" value="UniProtKB-KW"/>
</dbReference>
<dbReference type="PROSITE" id="PS50290">
    <property type="entry name" value="PI3_4_KINASE_3"/>
    <property type="match status" value="1"/>
</dbReference>
<dbReference type="PANTHER" id="PTHR45800:SF11">
    <property type="entry name" value="PHOSPHATIDYLINOSITOL 3-KINASE-RELATED PROTEIN KINASE"/>
    <property type="match status" value="1"/>
</dbReference>
<evidence type="ECO:0000256" key="6">
    <source>
        <dbReference type="ARBA" id="ARBA00022840"/>
    </source>
</evidence>
<keyword evidence="10" id="KW-1185">Reference proteome</keyword>
<protein>
    <recommendedName>
        <fullName evidence="2">1-phosphatidylinositol 4-kinase</fullName>
        <ecNumber evidence="2">2.7.1.67</ecNumber>
    </recommendedName>
</protein>
<evidence type="ECO:0000256" key="4">
    <source>
        <dbReference type="ARBA" id="ARBA00022741"/>
    </source>
</evidence>
<evidence type="ECO:0000256" key="3">
    <source>
        <dbReference type="ARBA" id="ARBA00022679"/>
    </source>
</evidence>
<dbReference type="EMBL" id="JALJOQ010000015">
    <property type="protein sequence ID" value="KAK9810558.1"/>
    <property type="molecule type" value="Genomic_DNA"/>
</dbReference>
<keyword evidence="5" id="KW-0418">Kinase</keyword>
<keyword evidence="4" id="KW-0547">Nucleotide-binding</keyword>
<keyword evidence="3" id="KW-0808">Transferase</keyword>
<dbReference type="Proteomes" id="UP001465755">
    <property type="component" value="Unassembled WGS sequence"/>
</dbReference>
<comment type="similarity">
    <text evidence="1">Belongs to the PI3/PI4-kinase family. Type II PI4K subfamily.</text>
</comment>
<feature type="compositionally biased region" description="Low complexity" evidence="7">
    <location>
        <begin position="564"/>
        <end position="577"/>
    </location>
</feature>